<protein>
    <submittedName>
        <fullName evidence="1">Uncharacterized protein</fullName>
    </submittedName>
</protein>
<feature type="non-terminal residue" evidence="1">
    <location>
        <position position="1"/>
    </location>
</feature>
<proteinExistence type="predicted"/>
<sequence length="90" mass="10150">LHLFRGRLSLSITLNWKVVKLQVIVRDKPKKTLSAIIHITTSTAYRKTVMLAYGLRRKGSLSSRLNHKPKTDLAKATPSKFHTVLTDGLI</sequence>
<keyword evidence="2" id="KW-1185">Reference proteome</keyword>
<evidence type="ECO:0000313" key="1">
    <source>
        <dbReference type="EMBL" id="PIO75630.1"/>
    </source>
</evidence>
<gene>
    <name evidence="1" type="ORF">TELCIR_02318</name>
</gene>
<evidence type="ECO:0000313" key="2">
    <source>
        <dbReference type="Proteomes" id="UP000230423"/>
    </source>
</evidence>
<reference evidence="1 2" key="1">
    <citation type="submission" date="2015-09" db="EMBL/GenBank/DDBJ databases">
        <title>Draft genome of the parasitic nematode Teladorsagia circumcincta isolate WARC Sus (inbred).</title>
        <authorList>
            <person name="Mitreva M."/>
        </authorList>
    </citation>
    <scope>NUCLEOTIDE SEQUENCE [LARGE SCALE GENOMIC DNA]</scope>
    <source>
        <strain evidence="1 2">S</strain>
    </source>
</reference>
<dbReference type="AlphaFoldDB" id="A0A2G9V1J6"/>
<organism evidence="1 2">
    <name type="scientific">Teladorsagia circumcincta</name>
    <name type="common">Brown stomach worm</name>
    <name type="synonym">Ostertagia circumcincta</name>
    <dbReference type="NCBI Taxonomy" id="45464"/>
    <lineage>
        <taxon>Eukaryota</taxon>
        <taxon>Metazoa</taxon>
        <taxon>Ecdysozoa</taxon>
        <taxon>Nematoda</taxon>
        <taxon>Chromadorea</taxon>
        <taxon>Rhabditida</taxon>
        <taxon>Rhabditina</taxon>
        <taxon>Rhabditomorpha</taxon>
        <taxon>Strongyloidea</taxon>
        <taxon>Trichostrongylidae</taxon>
        <taxon>Teladorsagia</taxon>
    </lineage>
</organism>
<accession>A0A2G9V1J6</accession>
<dbReference type="EMBL" id="KZ345121">
    <property type="protein sequence ID" value="PIO75630.1"/>
    <property type="molecule type" value="Genomic_DNA"/>
</dbReference>
<dbReference type="Proteomes" id="UP000230423">
    <property type="component" value="Unassembled WGS sequence"/>
</dbReference>
<name>A0A2G9V1J6_TELCI</name>